<dbReference type="GO" id="GO:0006952">
    <property type="term" value="P:defense response"/>
    <property type="evidence" value="ECO:0007669"/>
    <property type="project" value="UniProtKB-KW"/>
</dbReference>
<gene>
    <name evidence="2" type="ORF">SEVIR_8G041500v2</name>
</gene>
<dbReference type="PANTHER" id="PTHR33453">
    <property type="match status" value="1"/>
</dbReference>
<dbReference type="Proteomes" id="UP000298652">
    <property type="component" value="Chromosome 8"/>
</dbReference>
<dbReference type="PANTHER" id="PTHR33453:SF37">
    <property type="entry name" value="RRNA N-GLYCOSYLASE"/>
    <property type="match status" value="1"/>
</dbReference>
<dbReference type="EC" id="3.2.2.22" evidence="1"/>
<dbReference type="EMBL" id="CM016559">
    <property type="protein sequence ID" value="TKV99407.1"/>
    <property type="molecule type" value="Genomic_DNA"/>
</dbReference>
<sequence>MEPTVQVMLRLKDGCIPMDIHGKIITRIDGLEVPKHPLLTKMLHGERQPPARWLHIKLQATDDETTLAVRGDNVRVLGFRNQNRVWFKLGDAQIRSDTTILPPEYNSVLLNIRNKERVVSALNSGKLGKSFTTAAVRVLSRFPEHMANGVDTRMSARYPLRDAFPAGWSNGTGFTKKLMDYMENWGRMSGVLLEWMDRSYQGWTRDRELKRIGIKKPRDALRVVHLVPMKHRLPPVQPVARCWEWWRTNNSSHRLLNASSSSNSGSRKKVEQGVDPRFFYLKRCFKNHFTDLLVELGHWRPCSTSRRWLRHASTAPLPPPAFIRTDGSAASRPRRQLRISSLAPRALTDALW</sequence>
<name>A0A4U6TBI4_SETVI</name>
<keyword evidence="1" id="KW-0378">Hydrolase</keyword>
<dbReference type="InterPro" id="IPR016138">
    <property type="entry name" value="Ribosome_inactivat_prot_sub1"/>
</dbReference>
<dbReference type="GO" id="GO:0030598">
    <property type="term" value="F:rRNA N-glycosylase activity"/>
    <property type="evidence" value="ECO:0007669"/>
    <property type="project" value="UniProtKB-EC"/>
</dbReference>
<keyword evidence="1" id="KW-0800">Toxin</keyword>
<organism evidence="2 3">
    <name type="scientific">Setaria viridis</name>
    <name type="common">Green bristlegrass</name>
    <name type="synonym">Setaria italica subsp. viridis</name>
    <dbReference type="NCBI Taxonomy" id="4556"/>
    <lineage>
        <taxon>Eukaryota</taxon>
        <taxon>Viridiplantae</taxon>
        <taxon>Streptophyta</taxon>
        <taxon>Embryophyta</taxon>
        <taxon>Tracheophyta</taxon>
        <taxon>Spermatophyta</taxon>
        <taxon>Magnoliopsida</taxon>
        <taxon>Liliopsida</taxon>
        <taxon>Poales</taxon>
        <taxon>Poaceae</taxon>
        <taxon>PACMAD clade</taxon>
        <taxon>Panicoideae</taxon>
        <taxon>Panicodae</taxon>
        <taxon>Paniceae</taxon>
        <taxon>Cenchrinae</taxon>
        <taxon>Setaria</taxon>
    </lineage>
</organism>
<dbReference type="InterPro" id="IPR036041">
    <property type="entry name" value="Ribosome-inact_prot_sf"/>
</dbReference>
<accession>A0A4U6TBI4</accession>
<reference evidence="2" key="1">
    <citation type="submission" date="2019-03" db="EMBL/GenBank/DDBJ databases">
        <title>WGS assembly of Setaria viridis.</title>
        <authorList>
            <person name="Huang P."/>
            <person name="Jenkins J."/>
            <person name="Grimwood J."/>
            <person name="Barry K."/>
            <person name="Healey A."/>
            <person name="Mamidi S."/>
            <person name="Sreedasyam A."/>
            <person name="Shu S."/>
            <person name="Feldman M."/>
            <person name="Wu J."/>
            <person name="Yu Y."/>
            <person name="Chen C."/>
            <person name="Johnson J."/>
            <person name="Rokhsar D."/>
            <person name="Baxter I."/>
            <person name="Schmutz J."/>
            <person name="Brutnell T."/>
            <person name="Kellogg E."/>
        </authorList>
    </citation>
    <scope>NUCLEOTIDE SEQUENCE [LARGE SCALE GENOMIC DNA]</scope>
</reference>
<dbReference type="Gene3D" id="3.40.420.10">
    <property type="entry name" value="Ricin (A subunit), domain 1"/>
    <property type="match status" value="1"/>
</dbReference>
<keyword evidence="1" id="KW-0611">Plant defense</keyword>
<dbReference type="Gramene" id="TKV99407">
    <property type="protein sequence ID" value="TKV99407"/>
    <property type="gene ID" value="SEVIR_8G041500v2"/>
</dbReference>
<comment type="similarity">
    <text evidence="1">Belongs to the ribosome-inactivating protein family.</text>
</comment>
<proteinExistence type="inferred from homology"/>
<protein>
    <recommendedName>
        <fullName evidence="1">rRNA N-glycosylase</fullName>
        <ecNumber evidence="1">3.2.2.22</ecNumber>
    </recommendedName>
</protein>
<dbReference type="InterPro" id="IPR001574">
    <property type="entry name" value="Ribosome_inactivat_prot"/>
</dbReference>
<dbReference type="SUPFAM" id="SSF56371">
    <property type="entry name" value="Ribosome inactivating proteins (RIP)"/>
    <property type="match status" value="1"/>
</dbReference>
<comment type="catalytic activity">
    <reaction evidence="1">
        <text>Endohydrolysis of the N-glycosidic bond at one specific adenosine on the 28S rRNA.</text>
        <dbReference type="EC" id="3.2.2.22"/>
    </reaction>
</comment>
<dbReference type="Pfam" id="PF00161">
    <property type="entry name" value="RIP"/>
    <property type="match status" value="1"/>
</dbReference>
<keyword evidence="1" id="KW-0652">Protein synthesis inhibitor</keyword>
<keyword evidence="3" id="KW-1185">Reference proteome</keyword>
<dbReference type="AlphaFoldDB" id="A0A4U6TBI4"/>
<evidence type="ECO:0000313" key="3">
    <source>
        <dbReference type="Proteomes" id="UP000298652"/>
    </source>
</evidence>
<dbReference type="GO" id="GO:0017148">
    <property type="term" value="P:negative regulation of translation"/>
    <property type="evidence" value="ECO:0007669"/>
    <property type="project" value="UniProtKB-KW"/>
</dbReference>
<evidence type="ECO:0000313" key="2">
    <source>
        <dbReference type="EMBL" id="TKV99407.1"/>
    </source>
</evidence>
<dbReference type="GO" id="GO:0090729">
    <property type="term" value="F:toxin activity"/>
    <property type="evidence" value="ECO:0007669"/>
    <property type="project" value="UniProtKB-KW"/>
</dbReference>
<evidence type="ECO:0000256" key="1">
    <source>
        <dbReference type="RuleBase" id="RU004915"/>
    </source>
</evidence>